<evidence type="ECO:0000256" key="9">
    <source>
        <dbReference type="ARBA" id="ARBA00037295"/>
    </source>
</evidence>
<feature type="transmembrane region" description="Helical" evidence="11">
    <location>
        <begin position="232"/>
        <end position="255"/>
    </location>
</feature>
<protein>
    <recommendedName>
        <fullName evidence="10">Putative proline/betaine transporter</fullName>
    </recommendedName>
</protein>
<dbReference type="PANTHER" id="PTHR43045">
    <property type="entry name" value="SHIKIMATE TRANSPORTER"/>
    <property type="match status" value="1"/>
</dbReference>
<evidence type="ECO:0000313" key="14">
    <source>
        <dbReference type="Proteomes" id="UP000199529"/>
    </source>
</evidence>
<evidence type="ECO:0000256" key="1">
    <source>
        <dbReference type="ARBA" id="ARBA00004651"/>
    </source>
</evidence>
<comment type="subcellular location">
    <subcellularLocation>
        <location evidence="1">Cell membrane</location>
        <topology evidence="1">Multi-pass membrane protein</topology>
    </subcellularLocation>
</comment>
<feature type="domain" description="Major facilitator superfamily (MFS) profile" evidence="12">
    <location>
        <begin position="10"/>
        <end position="415"/>
    </location>
</feature>
<keyword evidence="4" id="KW-1003">Cell membrane</keyword>
<feature type="transmembrane region" description="Helical" evidence="11">
    <location>
        <begin position="179"/>
        <end position="199"/>
    </location>
</feature>
<feature type="transmembrane region" description="Helical" evidence="11">
    <location>
        <begin position="355"/>
        <end position="378"/>
    </location>
</feature>
<name>A0A1H3T537_9PSEU</name>
<keyword evidence="3" id="KW-0813">Transport</keyword>
<dbReference type="InterPro" id="IPR011701">
    <property type="entry name" value="MFS"/>
</dbReference>
<dbReference type="AlphaFoldDB" id="A0A1H3T537"/>
<keyword evidence="5 11" id="KW-0812">Transmembrane</keyword>
<evidence type="ECO:0000256" key="5">
    <source>
        <dbReference type="ARBA" id="ARBA00022692"/>
    </source>
</evidence>
<evidence type="ECO:0000256" key="8">
    <source>
        <dbReference type="ARBA" id="ARBA00023136"/>
    </source>
</evidence>
<dbReference type="SUPFAM" id="SSF103473">
    <property type="entry name" value="MFS general substrate transporter"/>
    <property type="match status" value="1"/>
</dbReference>
<feature type="transmembrane region" description="Helical" evidence="11">
    <location>
        <begin position="390"/>
        <end position="410"/>
    </location>
</feature>
<keyword evidence="14" id="KW-1185">Reference proteome</keyword>
<comment type="similarity">
    <text evidence="2">Belongs to the major facilitator superfamily. Metabolite:H+ Symporter (MHS) family (TC 2.A.1.6) family.</text>
</comment>
<proteinExistence type="inferred from homology"/>
<dbReference type="GO" id="GO:0015293">
    <property type="term" value="F:symporter activity"/>
    <property type="evidence" value="ECO:0007669"/>
    <property type="project" value="UniProtKB-KW"/>
</dbReference>
<dbReference type="RefSeq" id="WP_093277577.1">
    <property type="nucleotide sequence ID" value="NZ_FNOK01000075.1"/>
</dbReference>
<dbReference type="Gene3D" id="1.20.1250.20">
    <property type="entry name" value="MFS general substrate transporter like domains"/>
    <property type="match status" value="2"/>
</dbReference>
<dbReference type="FunFam" id="1.20.1250.20:FF:000001">
    <property type="entry name" value="Dicarboxylate MFS transporter"/>
    <property type="match status" value="1"/>
</dbReference>
<dbReference type="GO" id="GO:0005886">
    <property type="term" value="C:plasma membrane"/>
    <property type="evidence" value="ECO:0007669"/>
    <property type="project" value="UniProtKB-SubCell"/>
</dbReference>
<evidence type="ECO:0000256" key="2">
    <source>
        <dbReference type="ARBA" id="ARBA00008240"/>
    </source>
</evidence>
<evidence type="ECO:0000256" key="3">
    <source>
        <dbReference type="ARBA" id="ARBA00022448"/>
    </source>
</evidence>
<sequence length="427" mass="45265">MHGTRELRRVASAAFIGTALEWYDYFLFGAAAALVFDRVFFPDLDPGTALIASFLTFAIGFVVRPLGGILFGHIGDRLGRRRALTATLLIMGLSTGAIGLLPGYQQIGFAAPLLLAVLRCLQGLSAAGEWSGATLMAVEHAPEGRRGWYGAMPQYGAPAGTLLSSGAMALATLLPEEQFVAWGWRIPFLVSFALLLVGFQVRRRIEESPLFERESRKEAPVLAVLRGHWREVVIALSATIANTGGLYLLTTFLVGYGTTALGLPRHVMLAATLIPAALEFPVMALSARLADRFGPGRMCAFGSLLSAITAFPVFLLVDTRSPVLVVLGAAVGIGMLTITYAALGTLIASIFPPSLRYTGVAMGVNLAGVVGGLLPYFATQLLVLSGNASWPAATLLLAIAVWSLLGSLAAQRRLRAKSQARQPESVA</sequence>
<dbReference type="PROSITE" id="PS50850">
    <property type="entry name" value="MFS"/>
    <property type="match status" value="1"/>
</dbReference>
<keyword evidence="8 11" id="KW-0472">Membrane</keyword>
<organism evidence="13 14">
    <name type="scientific">Saccharopolyspora shandongensis</name>
    <dbReference type="NCBI Taxonomy" id="418495"/>
    <lineage>
        <taxon>Bacteria</taxon>
        <taxon>Bacillati</taxon>
        <taxon>Actinomycetota</taxon>
        <taxon>Actinomycetes</taxon>
        <taxon>Pseudonocardiales</taxon>
        <taxon>Pseudonocardiaceae</taxon>
        <taxon>Saccharopolyspora</taxon>
    </lineage>
</organism>
<dbReference type="Pfam" id="PF07690">
    <property type="entry name" value="MFS_1"/>
    <property type="match status" value="1"/>
</dbReference>
<dbReference type="Proteomes" id="UP000199529">
    <property type="component" value="Unassembled WGS sequence"/>
</dbReference>
<dbReference type="EMBL" id="FNOK01000075">
    <property type="protein sequence ID" value="SDZ45342.1"/>
    <property type="molecule type" value="Genomic_DNA"/>
</dbReference>
<reference evidence="14" key="1">
    <citation type="submission" date="2016-10" db="EMBL/GenBank/DDBJ databases">
        <authorList>
            <person name="Varghese N."/>
            <person name="Submissions S."/>
        </authorList>
    </citation>
    <scope>NUCLEOTIDE SEQUENCE [LARGE SCALE GENOMIC DNA]</scope>
    <source>
        <strain evidence="14">CGMCC 4.3530</strain>
    </source>
</reference>
<dbReference type="STRING" id="418495.SAMN05216215_107532"/>
<evidence type="ECO:0000256" key="6">
    <source>
        <dbReference type="ARBA" id="ARBA00022847"/>
    </source>
</evidence>
<dbReference type="OrthoDB" id="9066401at2"/>
<accession>A0A1H3T537</accession>
<evidence type="ECO:0000259" key="12">
    <source>
        <dbReference type="PROSITE" id="PS50850"/>
    </source>
</evidence>
<feature type="transmembrane region" description="Helical" evidence="11">
    <location>
        <begin position="12"/>
        <end position="36"/>
    </location>
</feature>
<comment type="function">
    <text evidence="9">May be a proton symporter involved in the uptake of osmolytes such as proline and glycine betaine.</text>
</comment>
<evidence type="ECO:0000256" key="11">
    <source>
        <dbReference type="SAM" id="Phobius"/>
    </source>
</evidence>
<feature type="transmembrane region" description="Helical" evidence="11">
    <location>
        <begin position="323"/>
        <end position="343"/>
    </location>
</feature>
<keyword evidence="6" id="KW-0769">Symport</keyword>
<gene>
    <name evidence="13" type="ORF">SAMN05216215_107532</name>
</gene>
<evidence type="ECO:0000256" key="10">
    <source>
        <dbReference type="ARBA" id="ARBA00039918"/>
    </source>
</evidence>
<dbReference type="InterPro" id="IPR036259">
    <property type="entry name" value="MFS_trans_sf"/>
</dbReference>
<evidence type="ECO:0000256" key="4">
    <source>
        <dbReference type="ARBA" id="ARBA00022475"/>
    </source>
</evidence>
<dbReference type="PANTHER" id="PTHR43045:SF1">
    <property type="entry name" value="SHIKIMATE TRANSPORTER"/>
    <property type="match status" value="1"/>
</dbReference>
<feature type="transmembrane region" description="Helical" evidence="11">
    <location>
        <begin position="267"/>
        <end position="286"/>
    </location>
</feature>
<dbReference type="CDD" id="cd17369">
    <property type="entry name" value="MFS_ShiA_like"/>
    <property type="match status" value="1"/>
</dbReference>
<dbReference type="InterPro" id="IPR020846">
    <property type="entry name" value="MFS_dom"/>
</dbReference>
<feature type="transmembrane region" description="Helical" evidence="11">
    <location>
        <begin position="83"/>
        <end position="101"/>
    </location>
</feature>
<feature type="transmembrane region" description="Helical" evidence="11">
    <location>
        <begin position="48"/>
        <end position="71"/>
    </location>
</feature>
<evidence type="ECO:0000256" key="7">
    <source>
        <dbReference type="ARBA" id="ARBA00022989"/>
    </source>
</evidence>
<keyword evidence="7 11" id="KW-1133">Transmembrane helix</keyword>
<evidence type="ECO:0000313" key="13">
    <source>
        <dbReference type="EMBL" id="SDZ45342.1"/>
    </source>
</evidence>
<feature type="transmembrane region" description="Helical" evidence="11">
    <location>
        <begin position="298"/>
        <end position="317"/>
    </location>
</feature>